<name>A0A9N7MMB8_STRHE</name>
<evidence type="ECO:0000256" key="1">
    <source>
        <dbReference type="SAM" id="MobiDB-lite"/>
    </source>
</evidence>
<dbReference type="Proteomes" id="UP001153555">
    <property type="component" value="Unassembled WGS sequence"/>
</dbReference>
<sequence>EALQRPCLHPLHAPPMPAALAGQLAEPAADRPATTGWRSGQTPDRQVQTGLAQIYYLS</sequence>
<feature type="non-terminal residue" evidence="2">
    <location>
        <position position="1"/>
    </location>
</feature>
<feature type="compositionally biased region" description="Polar residues" evidence="1">
    <location>
        <begin position="36"/>
        <end position="45"/>
    </location>
</feature>
<gene>
    <name evidence="2" type="ORF">SHERM_12055</name>
</gene>
<reference evidence="2" key="1">
    <citation type="submission" date="2019-12" db="EMBL/GenBank/DDBJ databases">
        <authorList>
            <person name="Scholes J."/>
        </authorList>
    </citation>
    <scope>NUCLEOTIDE SEQUENCE</scope>
</reference>
<evidence type="ECO:0000313" key="2">
    <source>
        <dbReference type="EMBL" id="CAA0810450.1"/>
    </source>
</evidence>
<dbReference type="EMBL" id="CACSLK010006106">
    <property type="protein sequence ID" value="CAA0810450.1"/>
    <property type="molecule type" value="Genomic_DNA"/>
</dbReference>
<accession>A0A9N7MMB8</accession>
<feature type="region of interest" description="Disordered" evidence="1">
    <location>
        <begin position="24"/>
        <end position="45"/>
    </location>
</feature>
<keyword evidence="3" id="KW-1185">Reference proteome</keyword>
<evidence type="ECO:0000313" key="3">
    <source>
        <dbReference type="Proteomes" id="UP001153555"/>
    </source>
</evidence>
<feature type="non-terminal residue" evidence="2">
    <location>
        <position position="58"/>
    </location>
</feature>
<organism evidence="2 3">
    <name type="scientific">Striga hermonthica</name>
    <name type="common">Purple witchweed</name>
    <name type="synonym">Buchnera hermonthica</name>
    <dbReference type="NCBI Taxonomy" id="68872"/>
    <lineage>
        <taxon>Eukaryota</taxon>
        <taxon>Viridiplantae</taxon>
        <taxon>Streptophyta</taxon>
        <taxon>Embryophyta</taxon>
        <taxon>Tracheophyta</taxon>
        <taxon>Spermatophyta</taxon>
        <taxon>Magnoliopsida</taxon>
        <taxon>eudicotyledons</taxon>
        <taxon>Gunneridae</taxon>
        <taxon>Pentapetalae</taxon>
        <taxon>asterids</taxon>
        <taxon>lamiids</taxon>
        <taxon>Lamiales</taxon>
        <taxon>Orobanchaceae</taxon>
        <taxon>Buchnereae</taxon>
        <taxon>Striga</taxon>
    </lineage>
</organism>
<dbReference type="AlphaFoldDB" id="A0A9N7MMB8"/>
<comment type="caution">
    <text evidence="2">The sequence shown here is derived from an EMBL/GenBank/DDBJ whole genome shotgun (WGS) entry which is preliminary data.</text>
</comment>
<protein>
    <submittedName>
        <fullName evidence="2">Uncharacterized protein</fullName>
    </submittedName>
</protein>
<proteinExistence type="predicted"/>